<gene>
    <name evidence="16" type="ORF">Ciccas_003844</name>
</gene>
<dbReference type="Proteomes" id="UP001626550">
    <property type="component" value="Unassembled WGS sequence"/>
</dbReference>
<evidence type="ECO:0000256" key="10">
    <source>
        <dbReference type="ARBA" id="ARBA00022723"/>
    </source>
</evidence>
<comment type="cofactor">
    <cofactor evidence="5">
        <name>Fe(2+)</name>
        <dbReference type="ChEBI" id="CHEBI:29033"/>
    </cofactor>
</comment>
<comment type="cofactor">
    <cofactor evidence="4">
        <name>Zn(2+)</name>
        <dbReference type="ChEBI" id="CHEBI:29105"/>
    </cofactor>
</comment>
<dbReference type="NCBIfam" id="NF004076">
    <property type="entry name" value="PRK05581.1-4"/>
    <property type="match status" value="1"/>
</dbReference>
<keyword evidence="11" id="KW-0677">Repeat</keyword>
<dbReference type="EC" id="5.1.3.1" evidence="8"/>
<proteinExistence type="inferred from homology"/>
<dbReference type="InterPro" id="IPR026019">
    <property type="entry name" value="Ribul_P_3_epim"/>
</dbReference>
<dbReference type="PANTHER" id="PTHR11749">
    <property type="entry name" value="RIBULOSE-5-PHOSPHATE-3-EPIMERASE"/>
    <property type="match status" value="1"/>
</dbReference>
<reference evidence="16 17" key="1">
    <citation type="submission" date="2024-11" db="EMBL/GenBank/DDBJ databases">
        <title>Adaptive evolution of stress response genes in parasites aligns with host niche diversity.</title>
        <authorList>
            <person name="Hahn C."/>
            <person name="Resl P."/>
        </authorList>
    </citation>
    <scope>NUCLEOTIDE SEQUENCE [LARGE SCALE GENOMIC DNA]</scope>
    <source>
        <strain evidence="16">EGGRZ-B1_66</strain>
        <tissue evidence="16">Body</tissue>
    </source>
</reference>
<dbReference type="HAMAP" id="MF_02227">
    <property type="entry name" value="RPE"/>
    <property type="match status" value="1"/>
</dbReference>
<evidence type="ECO:0000313" key="16">
    <source>
        <dbReference type="EMBL" id="KAL3317495.1"/>
    </source>
</evidence>
<dbReference type="FunFam" id="3.20.20.70:FF:000074">
    <property type="entry name" value="Ribulose-phosphate 3-epimerase"/>
    <property type="match status" value="1"/>
</dbReference>
<sequence length="419" mass="45969">MLVELISCAEKFDNVTCGSLLKLKNERYDARLHSHDVKYGSGSGQQSVTAVQDQTDANSLWLIKEGSELKPCERGVAIKCGATIRLQHIGTKTYLHSHHFQAPLSSNYEVSAFGPSSDTGDDWKLICFGDYWKRSEAVQFKHQATGGYLFLSGSRYSRPISGHYEVSASPDTSGGSASNWRVMEGIYVKPSASVAKLCTRPFLIGPSVINADMSKLADECNRLLASGADYLHLDVMDGNFVPNITFGHPVVKCLSKNIPSNTFLDMHMMVARPEQWIAPMADAGATQFTFHLEASENPNECIRSIKEQGMKVGLGIKPKTAVEDLVPFVDQVDMLLIMTVEPGFGGQQFMDQMMSKVRFLREHYPHMNIEVDGGVGPQTIETCITSGANMFVSGTAVVCAPDPAQAIRSMKQTICKHTD</sequence>
<dbReference type="Gene3D" id="2.80.10.50">
    <property type="match status" value="1"/>
</dbReference>
<comment type="cofactor">
    <cofactor evidence="3">
        <name>Co(2+)</name>
        <dbReference type="ChEBI" id="CHEBI:48828"/>
    </cofactor>
</comment>
<evidence type="ECO:0000256" key="14">
    <source>
        <dbReference type="ARBA" id="ARBA00029933"/>
    </source>
</evidence>
<evidence type="ECO:0000256" key="1">
    <source>
        <dbReference type="ARBA" id="ARBA00001782"/>
    </source>
</evidence>
<dbReference type="SMART" id="SM00472">
    <property type="entry name" value="MIR"/>
    <property type="match status" value="3"/>
</dbReference>
<dbReference type="PROSITE" id="PS50919">
    <property type="entry name" value="MIR"/>
    <property type="match status" value="3"/>
</dbReference>
<evidence type="ECO:0000256" key="7">
    <source>
        <dbReference type="ARBA" id="ARBA00009541"/>
    </source>
</evidence>
<dbReference type="InterPro" id="IPR013785">
    <property type="entry name" value="Aldolase_TIM"/>
</dbReference>
<evidence type="ECO:0000256" key="9">
    <source>
        <dbReference type="ARBA" id="ARBA00013920"/>
    </source>
</evidence>
<dbReference type="GO" id="GO:0046872">
    <property type="term" value="F:metal ion binding"/>
    <property type="evidence" value="ECO:0007669"/>
    <property type="project" value="UniProtKB-KW"/>
</dbReference>
<comment type="catalytic activity">
    <reaction evidence="1">
        <text>D-ribulose 5-phosphate = D-xylulose 5-phosphate</text>
        <dbReference type="Rhea" id="RHEA:13677"/>
        <dbReference type="ChEBI" id="CHEBI:57737"/>
        <dbReference type="ChEBI" id="CHEBI:58121"/>
        <dbReference type="EC" id="5.1.3.1"/>
    </reaction>
</comment>
<feature type="domain" description="MIR" evidence="15">
    <location>
        <begin position="129"/>
        <end position="185"/>
    </location>
</feature>
<keyword evidence="12" id="KW-0862">Zinc</keyword>
<dbReference type="SUPFAM" id="SSF82109">
    <property type="entry name" value="MIR domain"/>
    <property type="match status" value="1"/>
</dbReference>
<accession>A0ABD2QDD1</accession>
<dbReference type="InterPro" id="IPR036300">
    <property type="entry name" value="MIR_dom_sf"/>
</dbReference>
<dbReference type="Gene3D" id="3.20.20.70">
    <property type="entry name" value="Aldolase class I"/>
    <property type="match status" value="1"/>
</dbReference>
<evidence type="ECO:0000256" key="3">
    <source>
        <dbReference type="ARBA" id="ARBA00001941"/>
    </source>
</evidence>
<comment type="cofactor">
    <cofactor evidence="2">
        <name>Mn(2+)</name>
        <dbReference type="ChEBI" id="CHEBI:29035"/>
    </cofactor>
</comment>
<evidence type="ECO:0000256" key="5">
    <source>
        <dbReference type="ARBA" id="ARBA00001954"/>
    </source>
</evidence>
<evidence type="ECO:0000256" key="6">
    <source>
        <dbReference type="ARBA" id="ARBA00005016"/>
    </source>
</evidence>
<dbReference type="InterPro" id="IPR016093">
    <property type="entry name" value="MIR_motif"/>
</dbReference>
<comment type="pathway">
    <text evidence="6">Carbohydrate degradation; pentose phosphate pathway; D-xylulose 5-phosphate from D-ribulose 5-phosphate (non-oxidative stage): step 1/1.</text>
</comment>
<dbReference type="AlphaFoldDB" id="A0ABD2QDD1"/>
<organism evidence="16 17">
    <name type="scientific">Cichlidogyrus casuarinus</name>
    <dbReference type="NCBI Taxonomy" id="1844966"/>
    <lineage>
        <taxon>Eukaryota</taxon>
        <taxon>Metazoa</taxon>
        <taxon>Spiralia</taxon>
        <taxon>Lophotrochozoa</taxon>
        <taxon>Platyhelminthes</taxon>
        <taxon>Monogenea</taxon>
        <taxon>Monopisthocotylea</taxon>
        <taxon>Dactylogyridea</taxon>
        <taxon>Ancyrocephalidae</taxon>
        <taxon>Cichlidogyrus</taxon>
    </lineage>
</organism>
<keyword evidence="10" id="KW-0479">Metal-binding</keyword>
<feature type="domain" description="MIR" evidence="15">
    <location>
        <begin position="12"/>
        <end position="66"/>
    </location>
</feature>
<evidence type="ECO:0000256" key="13">
    <source>
        <dbReference type="ARBA" id="ARBA00023235"/>
    </source>
</evidence>
<dbReference type="CDD" id="cd00429">
    <property type="entry name" value="RPE"/>
    <property type="match status" value="1"/>
</dbReference>
<name>A0ABD2QDD1_9PLAT</name>
<evidence type="ECO:0000256" key="11">
    <source>
        <dbReference type="ARBA" id="ARBA00022737"/>
    </source>
</evidence>
<feature type="domain" description="MIR" evidence="15">
    <location>
        <begin position="75"/>
        <end position="128"/>
    </location>
</feature>
<dbReference type="InterPro" id="IPR011060">
    <property type="entry name" value="RibuloseP-bd_barrel"/>
</dbReference>
<dbReference type="SUPFAM" id="SSF51366">
    <property type="entry name" value="Ribulose-phoshate binding barrel"/>
    <property type="match status" value="1"/>
</dbReference>
<dbReference type="GO" id="GO:0004750">
    <property type="term" value="F:D-ribulose-phosphate 3-epimerase activity"/>
    <property type="evidence" value="ECO:0007669"/>
    <property type="project" value="UniProtKB-EC"/>
</dbReference>
<evidence type="ECO:0000313" key="17">
    <source>
        <dbReference type="Proteomes" id="UP001626550"/>
    </source>
</evidence>
<comment type="caution">
    <text evidence="16">The sequence shown here is derived from an EMBL/GenBank/DDBJ whole genome shotgun (WGS) entry which is preliminary data.</text>
</comment>
<keyword evidence="17" id="KW-1185">Reference proteome</keyword>
<evidence type="ECO:0000256" key="2">
    <source>
        <dbReference type="ARBA" id="ARBA00001936"/>
    </source>
</evidence>
<dbReference type="Pfam" id="PF02815">
    <property type="entry name" value="MIR"/>
    <property type="match status" value="1"/>
</dbReference>
<keyword evidence="13" id="KW-0413">Isomerase</keyword>
<dbReference type="NCBIfam" id="TIGR01163">
    <property type="entry name" value="rpe"/>
    <property type="match status" value="1"/>
</dbReference>
<dbReference type="PROSITE" id="PS01085">
    <property type="entry name" value="RIBUL_P_3_EPIMER_1"/>
    <property type="match status" value="1"/>
</dbReference>
<evidence type="ECO:0000259" key="15">
    <source>
        <dbReference type="PROSITE" id="PS50919"/>
    </source>
</evidence>
<evidence type="ECO:0000256" key="4">
    <source>
        <dbReference type="ARBA" id="ARBA00001947"/>
    </source>
</evidence>
<comment type="similarity">
    <text evidence="7">Belongs to the ribulose-phosphate 3-epimerase family.</text>
</comment>
<protein>
    <recommendedName>
        <fullName evidence="9">Ribulose-phosphate 3-epimerase</fullName>
        <ecNumber evidence="8">5.1.3.1</ecNumber>
    </recommendedName>
    <alternativeName>
        <fullName evidence="14">RPE</fullName>
    </alternativeName>
</protein>
<dbReference type="EMBL" id="JBJKFK010000375">
    <property type="protein sequence ID" value="KAL3317495.1"/>
    <property type="molecule type" value="Genomic_DNA"/>
</dbReference>
<evidence type="ECO:0000256" key="8">
    <source>
        <dbReference type="ARBA" id="ARBA00013188"/>
    </source>
</evidence>
<dbReference type="InterPro" id="IPR000056">
    <property type="entry name" value="Ribul_P_3_epim-like"/>
</dbReference>
<evidence type="ECO:0000256" key="12">
    <source>
        <dbReference type="ARBA" id="ARBA00022833"/>
    </source>
</evidence>
<dbReference type="PROSITE" id="PS01086">
    <property type="entry name" value="RIBUL_P_3_EPIMER_2"/>
    <property type="match status" value="1"/>
</dbReference>
<dbReference type="Pfam" id="PF00834">
    <property type="entry name" value="Ribul_P_3_epim"/>
    <property type="match status" value="1"/>
</dbReference>